<evidence type="ECO:0000259" key="4">
    <source>
        <dbReference type="SMART" id="SM00797"/>
    </source>
</evidence>
<comment type="caution">
    <text evidence="5">The sequence shown here is derived from an EMBL/GenBank/DDBJ whole genome shotgun (WGS) entry which is preliminary data.</text>
</comment>
<dbReference type="PANTHER" id="PTHR43309">
    <property type="entry name" value="5-OXOPROLINASE SUBUNIT C"/>
    <property type="match status" value="1"/>
</dbReference>
<dbReference type="Pfam" id="PF02626">
    <property type="entry name" value="CT_A_B"/>
    <property type="match status" value="1"/>
</dbReference>
<dbReference type="Proteomes" id="UP001156627">
    <property type="component" value="Unassembled WGS sequence"/>
</dbReference>
<reference evidence="6" key="1">
    <citation type="journal article" date="2019" name="Int. J. Syst. Evol. Microbiol.">
        <title>The Global Catalogue of Microorganisms (GCM) 10K type strain sequencing project: providing services to taxonomists for standard genome sequencing and annotation.</title>
        <authorList>
            <consortium name="The Broad Institute Genomics Platform"/>
            <consortium name="The Broad Institute Genome Sequencing Center for Infectious Disease"/>
            <person name="Wu L."/>
            <person name="Ma J."/>
        </authorList>
    </citation>
    <scope>NUCLEOTIDE SEQUENCE [LARGE SCALE GENOMIC DNA]</scope>
    <source>
        <strain evidence="6">NBRC 111981</strain>
    </source>
</reference>
<evidence type="ECO:0000256" key="3">
    <source>
        <dbReference type="ARBA" id="ARBA00022840"/>
    </source>
</evidence>
<accession>A0ABQ5X9R1</accession>
<evidence type="ECO:0000256" key="2">
    <source>
        <dbReference type="ARBA" id="ARBA00022801"/>
    </source>
</evidence>
<name>A0ABQ5X9R1_9GAMM</name>
<gene>
    <name evidence="5" type="ORF">GCM10007898_08940</name>
</gene>
<protein>
    <recommendedName>
        <fullName evidence="4">Carboxyltransferase domain-containing protein</fullName>
    </recommendedName>
</protein>
<sequence>MSIDVIKPGLLSSLQDAGRRSYASLGVGRAGAMDVPAWRLANALVGNTSGEAALEITLAGPMLRFRQDAVIAVTGGVIEARADDQLLPPWTSCFLPAGTLLRLGGIQHGCRSYLAVRGGFDSAPVLGSRSTDLHACIGPLDGRAIQAGDVLTIGERAAAPWFHSGRHVKALRWGLDPQPWLGYAQEPLALMRGHHYNALDDASQQALFAQHFLISKDSNRTGSRMDGALLRLRQALELVSEATLPGTLQLPPSGQPILLLAEAPVTGGYPRIGQLAAVDLPRVAQLRPGDAVYFRETAMDEALQRLREREQSLQRLLQRIEQRLEST</sequence>
<keyword evidence="3" id="KW-0067">ATP-binding</keyword>
<dbReference type="RefSeq" id="WP_284330778.1">
    <property type="nucleotide sequence ID" value="NZ_BSOA01000006.1"/>
</dbReference>
<dbReference type="InterPro" id="IPR003778">
    <property type="entry name" value="CT_A_B"/>
</dbReference>
<proteinExistence type="predicted"/>
<dbReference type="Gene3D" id="2.40.100.10">
    <property type="entry name" value="Cyclophilin-like"/>
    <property type="match status" value="1"/>
</dbReference>
<dbReference type="SUPFAM" id="SSF50891">
    <property type="entry name" value="Cyclophilin-like"/>
    <property type="match status" value="1"/>
</dbReference>
<dbReference type="PANTHER" id="PTHR43309:SF3">
    <property type="entry name" value="5-OXOPROLINASE SUBUNIT C"/>
    <property type="match status" value="1"/>
</dbReference>
<evidence type="ECO:0000313" key="6">
    <source>
        <dbReference type="Proteomes" id="UP001156627"/>
    </source>
</evidence>
<dbReference type="SMART" id="SM00797">
    <property type="entry name" value="AHS2"/>
    <property type="match status" value="1"/>
</dbReference>
<keyword evidence="1" id="KW-0547">Nucleotide-binding</keyword>
<dbReference type="EMBL" id="BSOA01000006">
    <property type="protein sequence ID" value="GLQ87328.1"/>
    <property type="molecule type" value="Genomic_DNA"/>
</dbReference>
<dbReference type="InterPro" id="IPR052708">
    <property type="entry name" value="PxpC"/>
</dbReference>
<dbReference type="NCBIfam" id="TIGR00724">
    <property type="entry name" value="urea_amlyse_rel"/>
    <property type="match status" value="1"/>
</dbReference>
<evidence type="ECO:0000256" key="1">
    <source>
        <dbReference type="ARBA" id="ARBA00022741"/>
    </source>
</evidence>
<keyword evidence="2" id="KW-0378">Hydrolase</keyword>
<organism evidence="5 6">
    <name type="scientific">Dyella flagellata</name>
    <dbReference type="NCBI Taxonomy" id="1867833"/>
    <lineage>
        <taxon>Bacteria</taxon>
        <taxon>Pseudomonadati</taxon>
        <taxon>Pseudomonadota</taxon>
        <taxon>Gammaproteobacteria</taxon>
        <taxon>Lysobacterales</taxon>
        <taxon>Rhodanobacteraceae</taxon>
        <taxon>Dyella</taxon>
    </lineage>
</organism>
<feature type="domain" description="Carboxyltransferase" evidence="4">
    <location>
        <begin position="24"/>
        <end position="312"/>
    </location>
</feature>
<dbReference type="InterPro" id="IPR029000">
    <property type="entry name" value="Cyclophilin-like_dom_sf"/>
</dbReference>
<keyword evidence="6" id="KW-1185">Reference proteome</keyword>
<evidence type="ECO:0000313" key="5">
    <source>
        <dbReference type="EMBL" id="GLQ87328.1"/>
    </source>
</evidence>